<reference evidence="1 2" key="1">
    <citation type="submission" date="2020-08" db="EMBL/GenBank/DDBJ databases">
        <title>The Agave Microbiome: Exploring the role of microbial communities in plant adaptations to desert environments.</title>
        <authorList>
            <person name="Partida-Martinez L.P."/>
        </authorList>
    </citation>
    <scope>NUCLEOTIDE SEQUENCE [LARGE SCALE GENOMIC DNA]</scope>
    <source>
        <strain evidence="1 2">AT3.9</strain>
    </source>
</reference>
<dbReference type="EMBL" id="JACHWB010000013">
    <property type="protein sequence ID" value="MBB3021715.1"/>
    <property type="molecule type" value="Genomic_DNA"/>
</dbReference>
<dbReference type="Proteomes" id="UP000532010">
    <property type="component" value="Unassembled WGS sequence"/>
</dbReference>
<comment type="caution">
    <text evidence="1">The sequence shown here is derived from an EMBL/GenBank/DDBJ whole genome shotgun (WGS) entry which is preliminary data.</text>
</comment>
<dbReference type="AlphaFoldDB" id="A0A7W4VR04"/>
<evidence type="ECO:0000313" key="1">
    <source>
        <dbReference type="EMBL" id="MBB3021715.1"/>
    </source>
</evidence>
<keyword evidence="2" id="KW-1185">Reference proteome</keyword>
<organism evidence="1 2">
    <name type="scientific">Microvirga lupini</name>
    <dbReference type="NCBI Taxonomy" id="420324"/>
    <lineage>
        <taxon>Bacteria</taxon>
        <taxon>Pseudomonadati</taxon>
        <taxon>Pseudomonadota</taxon>
        <taxon>Alphaproteobacteria</taxon>
        <taxon>Hyphomicrobiales</taxon>
        <taxon>Methylobacteriaceae</taxon>
        <taxon>Microvirga</taxon>
    </lineage>
</organism>
<gene>
    <name evidence="1" type="ORF">FHR70_004820</name>
</gene>
<accession>A0A7W4VR04</accession>
<proteinExistence type="predicted"/>
<sequence length="81" mass="9285">MLRIWETSVTSYSCTHSFSSTSSRAAGIRTRLDALARFLDSAIPLMCWVGDVFYRSNLRNMDPLREHLDKDVRFQPTSSVL</sequence>
<protein>
    <submittedName>
        <fullName evidence="1">Uncharacterized protein</fullName>
    </submittedName>
</protein>
<evidence type="ECO:0000313" key="2">
    <source>
        <dbReference type="Proteomes" id="UP000532010"/>
    </source>
</evidence>
<name>A0A7W4VR04_9HYPH</name>